<name>A0ABP5M2M0_9ACTN</name>
<reference evidence="3" key="1">
    <citation type="journal article" date="2019" name="Int. J. Syst. Evol. Microbiol.">
        <title>The Global Catalogue of Microorganisms (GCM) 10K type strain sequencing project: providing services to taxonomists for standard genome sequencing and annotation.</title>
        <authorList>
            <consortium name="The Broad Institute Genomics Platform"/>
            <consortium name="The Broad Institute Genome Sequencing Center for Infectious Disease"/>
            <person name="Wu L."/>
            <person name="Ma J."/>
        </authorList>
    </citation>
    <scope>NUCLEOTIDE SEQUENCE [LARGE SCALE GENOMIC DNA]</scope>
    <source>
        <strain evidence="3">JCM 13850</strain>
    </source>
</reference>
<accession>A0ABP5M2M0</accession>
<comment type="caution">
    <text evidence="2">The sequence shown here is derived from an EMBL/GenBank/DDBJ whole genome shotgun (WGS) entry which is preliminary data.</text>
</comment>
<evidence type="ECO:0008006" key="4">
    <source>
        <dbReference type="Google" id="ProtNLM"/>
    </source>
</evidence>
<feature type="compositionally biased region" description="Polar residues" evidence="1">
    <location>
        <begin position="34"/>
        <end position="44"/>
    </location>
</feature>
<feature type="region of interest" description="Disordered" evidence="1">
    <location>
        <begin position="26"/>
        <end position="45"/>
    </location>
</feature>
<feature type="compositionally biased region" description="Basic residues" evidence="1">
    <location>
        <begin position="92"/>
        <end position="103"/>
    </location>
</feature>
<keyword evidence="3" id="KW-1185">Reference proteome</keyword>
<feature type="region of interest" description="Disordered" evidence="1">
    <location>
        <begin position="152"/>
        <end position="208"/>
    </location>
</feature>
<dbReference type="EMBL" id="BAAAMR010000087">
    <property type="protein sequence ID" value="GAA2159751.1"/>
    <property type="molecule type" value="Genomic_DNA"/>
</dbReference>
<organism evidence="2 3">
    <name type="scientific">Actinomadura napierensis</name>
    <dbReference type="NCBI Taxonomy" id="267854"/>
    <lineage>
        <taxon>Bacteria</taxon>
        <taxon>Bacillati</taxon>
        <taxon>Actinomycetota</taxon>
        <taxon>Actinomycetes</taxon>
        <taxon>Streptosporangiales</taxon>
        <taxon>Thermomonosporaceae</taxon>
        <taxon>Actinomadura</taxon>
    </lineage>
</organism>
<dbReference type="Proteomes" id="UP001501020">
    <property type="component" value="Unassembled WGS sequence"/>
</dbReference>
<proteinExistence type="predicted"/>
<sequence>MLLRLAYLTVTNTFAMMRLVPMSDGDKDTEISGAASSARDTGTSAERAEGAVHRAFLAAWLHRLTPEALRGMRLLVRPETVLRWHRDLVRRRHAARSRPKRPGRPPTVRSIRKQGRRIDPAPQRASGTWASFLRSQSDALLACDFLETVTPDWGAPVRAGRDRAPHPPDPRPGRDRPSNGRVGDAGRKEPGHGPGGRRVPCAVADPGP</sequence>
<evidence type="ECO:0000256" key="1">
    <source>
        <dbReference type="SAM" id="MobiDB-lite"/>
    </source>
</evidence>
<evidence type="ECO:0000313" key="2">
    <source>
        <dbReference type="EMBL" id="GAA2159751.1"/>
    </source>
</evidence>
<evidence type="ECO:0000313" key="3">
    <source>
        <dbReference type="Proteomes" id="UP001501020"/>
    </source>
</evidence>
<feature type="compositionally biased region" description="Basic and acidic residues" evidence="1">
    <location>
        <begin position="159"/>
        <end position="191"/>
    </location>
</feature>
<feature type="region of interest" description="Disordered" evidence="1">
    <location>
        <begin position="92"/>
        <end position="127"/>
    </location>
</feature>
<protein>
    <recommendedName>
        <fullName evidence="4">Integrase</fullName>
    </recommendedName>
</protein>
<gene>
    <name evidence="2" type="ORF">GCM10009727_71920</name>
</gene>